<dbReference type="Pfam" id="PF13495">
    <property type="entry name" value="Phage_int_SAM_4"/>
    <property type="match status" value="1"/>
</dbReference>
<evidence type="ECO:0000313" key="5">
    <source>
        <dbReference type="EMBL" id="SQB11670.1"/>
    </source>
</evidence>
<dbReference type="Gene3D" id="1.10.150.130">
    <property type="match status" value="1"/>
</dbReference>
<evidence type="ECO:0000256" key="1">
    <source>
        <dbReference type="ARBA" id="ARBA00008857"/>
    </source>
</evidence>
<feature type="domain" description="Core-binding (CB)" evidence="4">
    <location>
        <begin position="1"/>
        <end position="85"/>
    </location>
</feature>
<organism evidence="5 6">
    <name type="scientific">Enterocloster clostridioformis</name>
    <dbReference type="NCBI Taxonomy" id="1531"/>
    <lineage>
        <taxon>Bacteria</taxon>
        <taxon>Bacillati</taxon>
        <taxon>Bacillota</taxon>
        <taxon>Clostridia</taxon>
        <taxon>Lachnospirales</taxon>
        <taxon>Lachnospiraceae</taxon>
        <taxon>Enterocloster</taxon>
    </lineage>
</organism>
<comment type="similarity">
    <text evidence="1">Belongs to the 'phage' integrase family.</text>
</comment>
<dbReference type="PROSITE" id="PS51900">
    <property type="entry name" value="CB"/>
    <property type="match status" value="1"/>
</dbReference>
<dbReference type="GO" id="GO:0003677">
    <property type="term" value="F:DNA binding"/>
    <property type="evidence" value="ECO:0007669"/>
    <property type="project" value="UniProtKB-UniRule"/>
</dbReference>
<keyword evidence="2 3" id="KW-0238">DNA-binding</keyword>
<dbReference type="AlphaFoldDB" id="A0A2X2WDD2"/>
<evidence type="ECO:0000256" key="2">
    <source>
        <dbReference type="ARBA" id="ARBA00023125"/>
    </source>
</evidence>
<dbReference type="Proteomes" id="UP000251853">
    <property type="component" value="Unassembled WGS sequence"/>
</dbReference>
<dbReference type="InterPro" id="IPR044068">
    <property type="entry name" value="CB"/>
</dbReference>
<dbReference type="RefSeq" id="WP_225537556.1">
    <property type="nucleotide sequence ID" value="NZ_JAIWZC010000001.1"/>
</dbReference>
<evidence type="ECO:0000259" key="4">
    <source>
        <dbReference type="PROSITE" id="PS51900"/>
    </source>
</evidence>
<accession>A0A2X2WDD2</accession>
<sequence length="119" mass="14261">MDDYLKQFREMISLRGLTDHTVMSYSTYIRVYLDYLANILHKLPEDVSWVELRDFIRWLQKEKNLSDRTINAAISQLRFFTIYVLHKPWDSSHRAGLIRISHLSLRRRMSGNLYLPCPT</sequence>
<dbReference type="InterPro" id="IPR011010">
    <property type="entry name" value="DNA_brk_join_enz"/>
</dbReference>
<evidence type="ECO:0000256" key="3">
    <source>
        <dbReference type="PROSITE-ProRule" id="PRU01248"/>
    </source>
</evidence>
<dbReference type="InterPro" id="IPR004107">
    <property type="entry name" value="Integrase_SAM-like_N"/>
</dbReference>
<keyword evidence="6" id="KW-1185">Reference proteome</keyword>
<dbReference type="InterPro" id="IPR010998">
    <property type="entry name" value="Integrase_recombinase_N"/>
</dbReference>
<dbReference type="GO" id="GO:0015074">
    <property type="term" value="P:DNA integration"/>
    <property type="evidence" value="ECO:0007669"/>
    <property type="project" value="InterPro"/>
</dbReference>
<evidence type="ECO:0000313" key="6">
    <source>
        <dbReference type="Proteomes" id="UP000251853"/>
    </source>
</evidence>
<reference evidence="5 6" key="1">
    <citation type="submission" date="2018-06" db="EMBL/GenBank/DDBJ databases">
        <authorList>
            <consortium name="Pathogen Informatics"/>
            <person name="Doyle S."/>
        </authorList>
    </citation>
    <scope>NUCLEOTIDE SEQUENCE [LARGE SCALE GENOMIC DNA]</scope>
    <source>
        <strain evidence="5 6">NCTC11224</strain>
    </source>
</reference>
<protein>
    <submittedName>
        <fullName evidence="5">Site-specific recombinase XerD</fullName>
    </submittedName>
</protein>
<gene>
    <name evidence="5" type="ORF">NCTC11224_03052</name>
</gene>
<dbReference type="SUPFAM" id="SSF56349">
    <property type="entry name" value="DNA breaking-rejoining enzymes"/>
    <property type="match status" value="1"/>
</dbReference>
<proteinExistence type="inferred from homology"/>
<dbReference type="EMBL" id="UAVW01000009">
    <property type="protein sequence ID" value="SQB11670.1"/>
    <property type="molecule type" value="Genomic_DNA"/>
</dbReference>
<name>A0A2X2WDD2_9FIRM</name>